<dbReference type="SFLD" id="SFLDS00029">
    <property type="entry name" value="Radical_SAM"/>
    <property type="match status" value="1"/>
</dbReference>
<dbReference type="NCBIfam" id="TIGR04085">
    <property type="entry name" value="rSAM_more_4Fe4S"/>
    <property type="match status" value="1"/>
</dbReference>
<organism evidence="9 10">
    <name type="scientific">Ruminiclostridium herbifermentans</name>
    <dbReference type="NCBI Taxonomy" id="2488810"/>
    <lineage>
        <taxon>Bacteria</taxon>
        <taxon>Bacillati</taxon>
        <taxon>Bacillota</taxon>
        <taxon>Clostridia</taxon>
        <taxon>Eubacteriales</taxon>
        <taxon>Oscillospiraceae</taxon>
        <taxon>Ruminiclostridium</taxon>
    </lineage>
</organism>
<dbReference type="Proteomes" id="UP000306409">
    <property type="component" value="Chromosome"/>
</dbReference>
<dbReference type="InterPro" id="IPR058240">
    <property type="entry name" value="rSAM_sf"/>
</dbReference>
<dbReference type="GO" id="GO:0046872">
    <property type="term" value="F:metal ion binding"/>
    <property type="evidence" value="ECO:0007669"/>
    <property type="project" value="UniProtKB-KW"/>
</dbReference>
<evidence type="ECO:0000256" key="1">
    <source>
        <dbReference type="ARBA" id="ARBA00001966"/>
    </source>
</evidence>
<keyword evidence="10" id="KW-1185">Reference proteome</keyword>
<keyword evidence="6" id="KW-0408">Iron</keyword>
<keyword evidence="7" id="KW-0411">Iron-sulfur</keyword>
<evidence type="ECO:0000259" key="8">
    <source>
        <dbReference type="PROSITE" id="PS51918"/>
    </source>
</evidence>
<dbReference type="RefSeq" id="WP_137698163.1">
    <property type="nucleotide sequence ID" value="NZ_CP061336.1"/>
</dbReference>
<name>A0A4U7JGV5_9FIRM</name>
<dbReference type="PANTHER" id="PTHR11228:SF7">
    <property type="entry name" value="PQQA PEPTIDE CYCLASE"/>
    <property type="match status" value="1"/>
</dbReference>
<proteinExistence type="predicted"/>
<dbReference type="SUPFAM" id="SSF102114">
    <property type="entry name" value="Radical SAM enzymes"/>
    <property type="match status" value="1"/>
</dbReference>
<dbReference type="InterPro" id="IPR000385">
    <property type="entry name" value="MoaA_NifB_PqqE_Fe-S-bd_CS"/>
</dbReference>
<feature type="domain" description="Radical SAM core" evidence="8">
    <location>
        <begin position="123"/>
        <end position="346"/>
    </location>
</feature>
<keyword evidence="3" id="KW-0949">S-adenosyl-L-methionine</keyword>
<dbReference type="OrthoDB" id="1740125at2"/>
<dbReference type="CDD" id="cd01335">
    <property type="entry name" value="Radical_SAM"/>
    <property type="match status" value="1"/>
</dbReference>
<sequence>MQNINENIALFDNYTNYLYKVDNYESIIENDQNTYILFNPSIHYWIAMDEIGASIYNAIHNSNNLGIVKEKLINQYQINDSIFNEDVIPFIEALIQNGFLSYNHTPPEADWMNEIYDINAIEKYPFNDIYISLTDKCNLNCIYCFNKNERHKRINKKSNSIVSKDKFINLLREFKDMGGKKVIFTGGEPTLNTDLTDLCNEAKRIGLETHFITNGTLLNSMNIEELSECVDGFTISLDSIVDKELDALWGNPNSDVKNKIFEAFERINEFSLKTKKLSITIKPIVSAININSLDILVSEISKRLCNCTLSWSMTQYGKIDDPEVDNFLSVNEKDYITKVAHSLRKTYLDEAQIEGKNNKISRTINIFSFGHGGRFIPPKTPNLLACYPSFFVTSNGDVFPCQCFENDDYKLGNIQTDSLAKMFENDVFKNIRAKLPINQMDDKSCTKCEFRFLCTNKLGPCAHNKDRDKTNCKQINIQKLYLQTQLDI</sequence>
<keyword evidence="2" id="KW-0004">4Fe-4S</keyword>
<dbReference type="PROSITE" id="PS01305">
    <property type="entry name" value="MOAA_NIFB_PQQE"/>
    <property type="match status" value="1"/>
</dbReference>
<dbReference type="InterPro" id="IPR013785">
    <property type="entry name" value="Aldolase_TIM"/>
</dbReference>
<dbReference type="SFLD" id="SFLDG01386">
    <property type="entry name" value="main_SPASM_domain-containing"/>
    <property type="match status" value="1"/>
</dbReference>
<dbReference type="GO" id="GO:0016491">
    <property type="term" value="F:oxidoreductase activity"/>
    <property type="evidence" value="ECO:0007669"/>
    <property type="project" value="UniProtKB-KW"/>
</dbReference>
<dbReference type="Gene3D" id="3.20.20.70">
    <property type="entry name" value="Aldolase class I"/>
    <property type="match status" value="1"/>
</dbReference>
<dbReference type="Pfam" id="PF13186">
    <property type="entry name" value="SPASM"/>
    <property type="match status" value="1"/>
</dbReference>
<dbReference type="InterPro" id="IPR050377">
    <property type="entry name" value="Radical_SAM_PqqE_MftC-like"/>
</dbReference>
<dbReference type="Pfam" id="PF04055">
    <property type="entry name" value="Radical_SAM"/>
    <property type="match status" value="1"/>
</dbReference>
<evidence type="ECO:0000256" key="3">
    <source>
        <dbReference type="ARBA" id="ARBA00022691"/>
    </source>
</evidence>
<dbReference type="InterPro" id="IPR007197">
    <property type="entry name" value="rSAM"/>
</dbReference>
<comment type="cofactor">
    <cofactor evidence="1">
        <name>[4Fe-4S] cluster</name>
        <dbReference type="ChEBI" id="CHEBI:49883"/>
    </cofactor>
</comment>
<gene>
    <name evidence="9" type="ORF">EHE19_004670</name>
</gene>
<evidence type="ECO:0000256" key="4">
    <source>
        <dbReference type="ARBA" id="ARBA00022723"/>
    </source>
</evidence>
<keyword evidence="4" id="KW-0479">Metal-binding</keyword>
<dbReference type="KEGG" id="rher:EHE19_004670"/>
<dbReference type="EMBL" id="CP061336">
    <property type="protein sequence ID" value="QNU67762.1"/>
    <property type="molecule type" value="Genomic_DNA"/>
</dbReference>
<reference evidence="9 10" key="1">
    <citation type="submission" date="2020-09" db="EMBL/GenBank/DDBJ databases">
        <title>Characterization and genome sequencing of Ruminiclostridium sp. nov. MA18.</title>
        <authorList>
            <person name="Rettenmaier R."/>
            <person name="Kowollik M.-L."/>
            <person name="Liebl W."/>
            <person name="Zverlov V."/>
        </authorList>
    </citation>
    <scope>NUCLEOTIDE SEQUENCE [LARGE SCALE GENOMIC DNA]</scope>
    <source>
        <strain evidence="9 10">MA18</strain>
    </source>
</reference>
<dbReference type="SFLD" id="SFLDG01067">
    <property type="entry name" value="SPASM/twitch_domain_containing"/>
    <property type="match status" value="1"/>
</dbReference>
<evidence type="ECO:0000256" key="2">
    <source>
        <dbReference type="ARBA" id="ARBA00022485"/>
    </source>
</evidence>
<evidence type="ECO:0000313" key="9">
    <source>
        <dbReference type="EMBL" id="QNU67762.1"/>
    </source>
</evidence>
<evidence type="ECO:0000313" key="10">
    <source>
        <dbReference type="Proteomes" id="UP000306409"/>
    </source>
</evidence>
<evidence type="ECO:0000256" key="5">
    <source>
        <dbReference type="ARBA" id="ARBA00023002"/>
    </source>
</evidence>
<evidence type="ECO:0000256" key="7">
    <source>
        <dbReference type="ARBA" id="ARBA00023014"/>
    </source>
</evidence>
<dbReference type="GO" id="GO:0051539">
    <property type="term" value="F:4 iron, 4 sulfur cluster binding"/>
    <property type="evidence" value="ECO:0007669"/>
    <property type="project" value="UniProtKB-KW"/>
</dbReference>
<dbReference type="PROSITE" id="PS51918">
    <property type="entry name" value="RADICAL_SAM"/>
    <property type="match status" value="1"/>
</dbReference>
<dbReference type="AlphaFoldDB" id="A0A4U7JGV5"/>
<protein>
    <submittedName>
        <fullName evidence="9">Radical SAM protein</fullName>
    </submittedName>
</protein>
<accession>A0A4U7JGV5</accession>
<keyword evidence="5" id="KW-0560">Oxidoreductase</keyword>
<dbReference type="PANTHER" id="PTHR11228">
    <property type="entry name" value="RADICAL SAM DOMAIN PROTEIN"/>
    <property type="match status" value="1"/>
</dbReference>
<evidence type="ECO:0000256" key="6">
    <source>
        <dbReference type="ARBA" id="ARBA00023004"/>
    </source>
</evidence>
<dbReference type="InterPro" id="IPR023885">
    <property type="entry name" value="4Fe4S-binding_SPASM_dom"/>
</dbReference>